<feature type="domain" description="Helix-turn-helix" evidence="1">
    <location>
        <begin position="15"/>
        <end position="64"/>
    </location>
</feature>
<dbReference type="AlphaFoldDB" id="A0A941EFP3"/>
<reference evidence="2" key="1">
    <citation type="submission" date="2021-04" db="EMBL/GenBank/DDBJ databases">
        <title>Genome based classification of Actinospica acidithermotolerans sp. nov., an actinobacterium isolated from an Indonesian hot spring.</title>
        <authorList>
            <person name="Kusuma A.B."/>
            <person name="Putra K.E."/>
            <person name="Nafisah S."/>
            <person name="Loh J."/>
            <person name="Nouioui I."/>
            <person name="Goodfellow M."/>
        </authorList>
    </citation>
    <scope>NUCLEOTIDE SEQUENCE</scope>
    <source>
        <strain evidence="2">MGRD01-02</strain>
    </source>
</reference>
<proteinExistence type="predicted"/>
<organism evidence="2 3">
    <name type="scientific">Actinospica acidithermotolerans</name>
    <dbReference type="NCBI Taxonomy" id="2828514"/>
    <lineage>
        <taxon>Bacteria</taxon>
        <taxon>Bacillati</taxon>
        <taxon>Actinomycetota</taxon>
        <taxon>Actinomycetes</taxon>
        <taxon>Catenulisporales</taxon>
        <taxon>Actinospicaceae</taxon>
        <taxon>Actinospica</taxon>
    </lineage>
</organism>
<keyword evidence="3" id="KW-1185">Reference proteome</keyword>
<dbReference type="Pfam" id="PF12728">
    <property type="entry name" value="HTH_17"/>
    <property type="match status" value="1"/>
</dbReference>
<protein>
    <submittedName>
        <fullName evidence="2">Helix-turn-helix domain-containing protein</fullName>
    </submittedName>
</protein>
<comment type="caution">
    <text evidence="2">The sequence shown here is derived from an EMBL/GenBank/DDBJ whole genome shotgun (WGS) entry which is preliminary data.</text>
</comment>
<dbReference type="InterPro" id="IPR036388">
    <property type="entry name" value="WH-like_DNA-bd_sf"/>
</dbReference>
<dbReference type="RefSeq" id="WP_212519371.1">
    <property type="nucleotide sequence ID" value="NZ_JAGSOH010000051.1"/>
</dbReference>
<dbReference type="EMBL" id="JAGSOH010000051">
    <property type="protein sequence ID" value="MBR7828234.1"/>
    <property type="molecule type" value="Genomic_DNA"/>
</dbReference>
<accession>A0A941EFP3</accession>
<dbReference type="InterPro" id="IPR009061">
    <property type="entry name" value="DNA-bd_dom_put_sf"/>
</dbReference>
<gene>
    <name evidence="2" type="ORF">KDK95_18110</name>
</gene>
<evidence type="ECO:0000313" key="2">
    <source>
        <dbReference type="EMBL" id="MBR7828234.1"/>
    </source>
</evidence>
<dbReference type="InterPro" id="IPR041657">
    <property type="entry name" value="HTH_17"/>
</dbReference>
<dbReference type="Gene3D" id="1.10.10.10">
    <property type="entry name" value="Winged helix-like DNA-binding domain superfamily/Winged helix DNA-binding domain"/>
    <property type="match status" value="1"/>
</dbReference>
<sequence length="65" mass="7557">MSSRPWDEVPPADRLTAGEAAAYLGLSITTLQDWRYRGIGVASRKEGRRVYYDRADLEHWMAMRR</sequence>
<dbReference type="SUPFAM" id="SSF46955">
    <property type="entry name" value="Putative DNA-binding domain"/>
    <property type="match status" value="1"/>
</dbReference>
<evidence type="ECO:0000313" key="3">
    <source>
        <dbReference type="Proteomes" id="UP000676325"/>
    </source>
</evidence>
<evidence type="ECO:0000259" key="1">
    <source>
        <dbReference type="Pfam" id="PF12728"/>
    </source>
</evidence>
<dbReference type="Proteomes" id="UP000676325">
    <property type="component" value="Unassembled WGS sequence"/>
</dbReference>
<name>A0A941EFP3_9ACTN</name>